<proteinExistence type="predicted"/>
<evidence type="ECO:0000313" key="2">
    <source>
        <dbReference type="EMBL" id="KAJ7749479.1"/>
    </source>
</evidence>
<sequence>MPFECASLDAGNRRHMRSDCATYLAERGLQPIELEAAWTTGNAKSPLRRKGGRKFRLVSIGRVNGGWEGPLGLAGRRDLMGPRSFEKQSLMSTRSCEQSDSNFAPDGYGRFGVSCVGAPLGVRRLDAIEKPKGPVESLNAISFEVLMNSSFVVVQRTRRNVQSPDQPEEGGGAQREEQINFERVSNSRVLEQSERMPLGGRVGANISRVSIDWVGRRQAAATEGSAELISIFLALDDGGSEQGALMVAVQNTATHCFSSVRPTPSATTVRHNRPPQPASSQPSDAHDLLRALTYPAFLALLVYWRWIIFG</sequence>
<protein>
    <submittedName>
        <fullName evidence="2">Uncharacterized protein</fullName>
    </submittedName>
</protein>
<dbReference type="AlphaFoldDB" id="A0AAD7ISB6"/>
<feature type="region of interest" description="Disordered" evidence="1">
    <location>
        <begin position="158"/>
        <end position="177"/>
    </location>
</feature>
<feature type="region of interest" description="Disordered" evidence="1">
    <location>
        <begin position="261"/>
        <end position="283"/>
    </location>
</feature>
<evidence type="ECO:0000256" key="1">
    <source>
        <dbReference type="SAM" id="MobiDB-lite"/>
    </source>
</evidence>
<dbReference type="Proteomes" id="UP001215598">
    <property type="component" value="Unassembled WGS sequence"/>
</dbReference>
<name>A0AAD7ISB6_9AGAR</name>
<comment type="caution">
    <text evidence="2">The sequence shown here is derived from an EMBL/GenBank/DDBJ whole genome shotgun (WGS) entry which is preliminary data.</text>
</comment>
<keyword evidence="3" id="KW-1185">Reference proteome</keyword>
<accession>A0AAD7ISB6</accession>
<reference evidence="2" key="1">
    <citation type="submission" date="2023-03" db="EMBL/GenBank/DDBJ databases">
        <title>Massive genome expansion in bonnet fungi (Mycena s.s.) driven by repeated elements and novel gene families across ecological guilds.</title>
        <authorList>
            <consortium name="Lawrence Berkeley National Laboratory"/>
            <person name="Harder C.B."/>
            <person name="Miyauchi S."/>
            <person name="Viragh M."/>
            <person name="Kuo A."/>
            <person name="Thoen E."/>
            <person name="Andreopoulos B."/>
            <person name="Lu D."/>
            <person name="Skrede I."/>
            <person name="Drula E."/>
            <person name="Henrissat B."/>
            <person name="Morin E."/>
            <person name="Kohler A."/>
            <person name="Barry K."/>
            <person name="LaButti K."/>
            <person name="Morin E."/>
            <person name="Salamov A."/>
            <person name="Lipzen A."/>
            <person name="Mereny Z."/>
            <person name="Hegedus B."/>
            <person name="Baldrian P."/>
            <person name="Stursova M."/>
            <person name="Weitz H."/>
            <person name="Taylor A."/>
            <person name="Grigoriev I.V."/>
            <person name="Nagy L.G."/>
            <person name="Martin F."/>
            <person name="Kauserud H."/>
        </authorList>
    </citation>
    <scope>NUCLEOTIDE SEQUENCE</scope>
    <source>
        <strain evidence="2">CBHHK182m</strain>
    </source>
</reference>
<gene>
    <name evidence="2" type="ORF">B0H16DRAFT_1461252</name>
</gene>
<dbReference type="EMBL" id="JARKIB010000069">
    <property type="protein sequence ID" value="KAJ7749479.1"/>
    <property type="molecule type" value="Genomic_DNA"/>
</dbReference>
<evidence type="ECO:0000313" key="3">
    <source>
        <dbReference type="Proteomes" id="UP001215598"/>
    </source>
</evidence>
<organism evidence="2 3">
    <name type="scientific">Mycena metata</name>
    <dbReference type="NCBI Taxonomy" id="1033252"/>
    <lineage>
        <taxon>Eukaryota</taxon>
        <taxon>Fungi</taxon>
        <taxon>Dikarya</taxon>
        <taxon>Basidiomycota</taxon>
        <taxon>Agaricomycotina</taxon>
        <taxon>Agaricomycetes</taxon>
        <taxon>Agaricomycetidae</taxon>
        <taxon>Agaricales</taxon>
        <taxon>Marasmiineae</taxon>
        <taxon>Mycenaceae</taxon>
        <taxon>Mycena</taxon>
    </lineage>
</organism>